<feature type="compositionally biased region" description="Polar residues" evidence="1">
    <location>
        <begin position="358"/>
        <end position="367"/>
    </location>
</feature>
<feature type="compositionally biased region" description="Low complexity" evidence="1">
    <location>
        <begin position="119"/>
        <end position="137"/>
    </location>
</feature>
<feature type="compositionally biased region" description="Pro residues" evidence="1">
    <location>
        <begin position="335"/>
        <end position="350"/>
    </location>
</feature>
<feature type="compositionally biased region" description="Low complexity" evidence="1">
    <location>
        <begin position="216"/>
        <end position="226"/>
    </location>
</feature>
<keyword evidence="3" id="KW-1185">Reference proteome</keyword>
<evidence type="ECO:0000313" key="3">
    <source>
        <dbReference type="Proteomes" id="UP001296104"/>
    </source>
</evidence>
<feature type="region of interest" description="Disordered" evidence="1">
    <location>
        <begin position="1"/>
        <end position="595"/>
    </location>
</feature>
<name>A0AAI9EDM6_9PEZI</name>
<evidence type="ECO:0000256" key="1">
    <source>
        <dbReference type="SAM" id="MobiDB-lite"/>
    </source>
</evidence>
<dbReference type="AlphaFoldDB" id="A0AAI9EDM6"/>
<proteinExistence type="predicted"/>
<evidence type="ECO:0000313" key="2">
    <source>
        <dbReference type="EMBL" id="CAK4032289.1"/>
    </source>
</evidence>
<comment type="caution">
    <text evidence="2">The sequence shown here is derived from an EMBL/GenBank/DDBJ whole genome shotgun (WGS) entry which is preliminary data.</text>
</comment>
<feature type="compositionally biased region" description="Basic and acidic residues" evidence="1">
    <location>
        <begin position="148"/>
        <end position="166"/>
    </location>
</feature>
<protein>
    <submittedName>
        <fullName evidence="2">Uncharacterized protein</fullName>
    </submittedName>
</protein>
<gene>
    <name evidence="2" type="ORF">LECACI_7A007447</name>
</gene>
<dbReference type="EMBL" id="CAVMBE010000061">
    <property type="protein sequence ID" value="CAK4032289.1"/>
    <property type="molecule type" value="Genomic_DNA"/>
</dbReference>
<feature type="compositionally biased region" description="Low complexity" evidence="1">
    <location>
        <begin position="558"/>
        <end position="573"/>
    </location>
</feature>
<dbReference type="Proteomes" id="UP001296104">
    <property type="component" value="Unassembled WGS sequence"/>
</dbReference>
<feature type="compositionally biased region" description="Low complexity" evidence="1">
    <location>
        <begin position="194"/>
        <end position="208"/>
    </location>
</feature>
<accession>A0AAI9EDM6</accession>
<reference evidence="2" key="1">
    <citation type="submission" date="2023-11" db="EMBL/GenBank/DDBJ databases">
        <authorList>
            <person name="Alioto T."/>
            <person name="Alioto T."/>
            <person name="Gomez Garrido J."/>
        </authorList>
    </citation>
    <scope>NUCLEOTIDE SEQUENCE</scope>
</reference>
<sequence>MSSNPFRRSVASKLPHVELASSPSSAATHVPGDAPTTPAQPPTKKKRVKIQTPPHSPDDAFTLDNHAGPRLSPSHYAARVEPPPSPPPAVRLNGEEESDSTATADSDREEALKNMRTTSASLPPARGAASASAVRAPYNPFAPTLASEQKRAPKQESGDEMGREQRAGTGRPPMDVDQFKNILLTGSALPSLPTAGATTTGATTAGAAISQPRPPDSSSTSTDTSSIFDPAYAMPSESPRTSFDDYEDASESEANDENEHSNLMGEGRLDDLAPPAPPKPQKPARGPQTVSFADFDQTIPPDFQSTQRARSPVNPQLAGILRPPMLRSSSDLNKPLPPPPPKSPADPAPEVPHKDISPPQQSLTVPQPATEDPAGSKKAPPPPPVRRTAGDTGRPRSASNLSNATLDSVNSAGRTGSGVQAQMPQKTEDGSTKLAPPPPPARKTNSSAQSSTPAIGTPSKESPPSNSTNEVSKAAPLPPPRRHPSKSVREIPGRSSSDLGRQNLKPGDAFLSALTSAHANSPPAPPPRRVGGSKRTSMDGPPDTLARRLSTEHHRRSSNNSLDSDRSASTSSLQQVAETELSSEQAVVSSPPVEPRRDILADMTAFQAEIDALRAKEFKGR</sequence>
<feature type="compositionally biased region" description="Polar residues" evidence="1">
    <location>
        <begin position="397"/>
        <end position="425"/>
    </location>
</feature>
<feature type="compositionally biased region" description="Acidic residues" evidence="1">
    <location>
        <begin position="244"/>
        <end position="256"/>
    </location>
</feature>
<feature type="compositionally biased region" description="Polar residues" evidence="1">
    <location>
        <begin position="443"/>
        <end position="471"/>
    </location>
</feature>
<feature type="compositionally biased region" description="Polar residues" evidence="1">
    <location>
        <begin position="574"/>
        <end position="588"/>
    </location>
</feature>
<organism evidence="2 3">
    <name type="scientific">Lecanosticta acicola</name>
    <dbReference type="NCBI Taxonomy" id="111012"/>
    <lineage>
        <taxon>Eukaryota</taxon>
        <taxon>Fungi</taxon>
        <taxon>Dikarya</taxon>
        <taxon>Ascomycota</taxon>
        <taxon>Pezizomycotina</taxon>
        <taxon>Dothideomycetes</taxon>
        <taxon>Dothideomycetidae</taxon>
        <taxon>Mycosphaerellales</taxon>
        <taxon>Mycosphaerellaceae</taxon>
        <taxon>Lecanosticta</taxon>
    </lineage>
</organism>